<evidence type="ECO:0000256" key="5">
    <source>
        <dbReference type="ARBA" id="ARBA00023002"/>
    </source>
</evidence>
<evidence type="ECO:0000313" key="8">
    <source>
        <dbReference type="EMBL" id="PRH82128.1"/>
    </source>
</evidence>
<keyword evidence="6 7" id="KW-0408">Iron</keyword>
<dbReference type="UniPathway" id="UPA00253">
    <property type="reaction ID" value="UER00330"/>
</dbReference>
<accession>A0A2P6M840</accession>
<dbReference type="NCBIfam" id="TIGR03037">
    <property type="entry name" value="anthran_nbaC"/>
    <property type="match status" value="1"/>
</dbReference>
<protein>
    <recommendedName>
        <fullName evidence="7">3-hydroxyanthranilate 3,4-dioxygenase</fullName>
        <ecNumber evidence="7">1.13.11.6</ecNumber>
    </recommendedName>
    <alternativeName>
        <fullName evidence="7">3-hydroxyanthranilate oxygenase</fullName>
        <shortName evidence="7">3-HAO</shortName>
    </alternativeName>
    <alternativeName>
        <fullName evidence="7">3-hydroxyanthranilic acid dioxygenase</fullName>
        <shortName evidence="7">HAD</shortName>
    </alternativeName>
</protein>
<keyword evidence="3 7" id="KW-0479">Metal-binding</keyword>
<feature type="binding site" evidence="7">
    <location>
        <position position="54"/>
    </location>
    <ligand>
        <name>substrate</name>
    </ligand>
</feature>
<feature type="binding site" evidence="7">
    <location>
        <position position="92"/>
    </location>
    <ligand>
        <name>Fe cation</name>
        <dbReference type="ChEBI" id="CHEBI:24875"/>
        <label>1</label>
        <note>catalytic</note>
    </ligand>
</feature>
<feature type="binding site" evidence="7">
    <location>
        <position position="48"/>
    </location>
    <ligand>
        <name>Fe cation</name>
        <dbReference type="ChEBI" id="CHEBI:24875"/>
        <label>1</label>
        <note>catalytic</note>
    </ligand>
</feature>
<evidence type="ECO:0000313" key="9">
    <source>
        <dbReference type="Proteomes" id="UP000241736"/>
    </source>
</evidence>
<dbReference type="Pfam" id="PF06052">
    <property type="entry name" value="3-HAO"/>
    <property type="match status" value="1"/>
</dbReference>
<dbReference type="Proteomes" id="UP000241736">
    <property type="component" value="Unassembled WGS sequence"/>
</dbReference>
<dbReference type="GO" id="GO:0019805">
    <property type="term" value="P:quinolinate biosynthetic process"/>
    <property type="evidence" value="ECO:0007669"/>
    <property type="project" value="UniProtKB-UniRule"/>
</dbReference>
<feature type="binding site" evidence="7">
    <location>
        <position position="96"/>
    </location>
    <ligand>
        <name>substrate</name>
    </ligand>
</feature>
<dbReference type="GO" id="GO:0006569">
    <property type="term" value="P:L-tryptophan catabolic process"/>
    <property type="evidence" value="ECO:0007669"/>
    <property type="project" value="UniProtKB-UniRule"/>
</dbReference>
<feature type="binding site" evidence="7">
    <location>
        <position position="54"/>
    </location>
    <ligand>
        <name>Fe cation</name>
        <dbReference type="ChEBI" id="CHEBI:24875"/>
        <label>1</label>
        <note>catalytic</note>
    </ligand>
</feature>
<dbReference type="PANTHER" id="PTHR15497">
    <property type="entry name" value="3-HYDROXYANTHRANILATE 3,4-DIOXYGENASE"/>
    <property type="match status" value="1"/>
</dbReference>
<dbReference type="RefSeq" id="WP_106990654.1">
    <property type="nucleotide sequence ID" value="NZ_KZ679091.1"/>
</dbReference>
<evidence type="ECO:0000256" key="2">
    <source>
        <dbReference type="ARBA" id="ARBA00022642"/>
    </source>
</evidence>
<comment type="similarity">
    <text evidence="7">Belongs to the 3-HAO family.</text>
</comment>
<feature type="binding site" evidence="7">
    <location>
        <position position="161"/>
    </location>
    <ligand>
        <name>Fe cation</name>
        <dbReference type="ChEBI" id="CHEBI:24875"/>
        <label>2</label>
    </ligand>
</feature>
<evidence type="ECO:0000256" key="6">
    <source>
        <dbReference type="ARBA" id="ARBA00023004"/>
    </source>
</evidence>
<dbReference type="InterPro" id="IPR010329">
    <property type="entry name" value="3hydroanth_dOase"/>
</dbReference>
<organism evidence="8 9">
    <name type="scientific">Arenimonas caeni</name>
    <dbReference type="NCBI Taxonomy" id="2058085"/>
    <lineage>
        <taxon>Bacteria</taxon>
        <taxon>Pseudomonadati</taxon>
        <taxon>Pseudomonadota</taxon>
        <taxon>Gammaproteobacteria</taxon>
        <taxon>Lysobacterales</taxon>
        <taxon>Lysobacteraceae</taxon>
        <taxon>Arenimonas</taxon>
    </lineage>
</organism>
<proteinExistence type="inferred from homology"/>
<dbReference type="OrthoDB" id="5002379at2"/>
<evidence type="ECO:0000256" key="3">
    <source>
        <dbReference type="ARBA" id="ARBA00022723"/>
    </source>
</evidence>
<dbReference type="GO" id="GO:0009435">
    <property type="term" value="P:NAD+ biosynthetic process"/>
    <property type="evidence" value="ECO:0007669"/>
    <property type="project" value="UniProtKB-UniPathway"/>
</dbReference>
<keyword evidence="4 7" id="KW-0223">Dioxygenase</keyword>
<dbReference type="GO" id="GO:0043420">
    <property type="term" value="P:anthranilate metabolic process"/>
    <property type="evidence" value="ECO:0007669"/>
    <property type="project" value="UniProtKB-UniRule"/>
</dbReference>
<name>A0A2P6M840_9GAMM</name>
<comment type="cofactor">
    <cofactor evidence="7">
        <name>Fe(2+)</name>
        <dbReference type="ChEBI" id="CHEBI:29033"/>
    </cofactor>
    <text evidence="7">Binds 2 Fe(2+) ions per subunit.</text>
</comment>
<comment type="catalytic activity">
    <reaction evidence="7">
        <text>3-hydroxyanthranilate + O2 = (2Z,4Z)-2-amino-3-carboxymuconate 6-semialdehyde</text>
        <dbReference type="Rhea" id="RHEA:17953"/>
        <dbReference type="ChEBI" id="CHEBI:15379"/>
        <dbReference type="ChEBI" id="CHEBI:36559"/>
        <dbReference type="ChEBI" id="CHEBI:77612"/>
        <dbReference type="EC" id="1.13.11.6"/>
    </reaction>
</comment>
<keyword evidence="2 7" id="KW-0662">Pyridine nucleotide biosynthesis</keyword>
<dbReference type="PANTHER" id="PTHR15497:SF1">
    <property type="entry name" value="3-HYDROXYANTHRANILATE 3,4-DIOXYGENASE"/>
    <property type="match status" value="1"/>
</dbReference>
<dbReference type="Gene3D" id="2.60.120.10">
    <property type="entry name" value="Jelly Rolls"/>
    <property type="match status" value="1"/>
</dbReference>
<dbReference type="CDD" id="cd06123">
    <property type="entry name" value="cupin_HAO"/>
    <property type="match status" value="1"/>
</dbReference>
<comment type="pathway">
    <text evidence="7">Cofactor biosynthesis; NAD(+) biosynthesis; quinolinate from L-kynurenine: step 3/3.</text>
</comment>
<dbReference type="EC" id="1.13.11.6" evidence="7"/>
<dbReference type="EMBL" id="PVLF01000013">
    <property type="protein sequence ID" value="PRH82128.1"/>
    <property type="molecule type" value="Genomic_DNA"/>
</dbReference>
<dbReference type="InterPro" id="IPR011051">
    <property type="entry name" value="RmlC_Cupin_sf"/>
</dbReference>
<comment type="subunit">
    <text evidence="7">Homodimer.</text>
</comment>
<feature type="binding site" evidence="7">
    <location>
        <position position="121"/>
    </location>
    <ligand>
        <name>Fe cation</name>
        <dbReference type="ChEBI" id="CHEBI:24875"/>
        <label>2</label>
    </ligand>
</feature>
<dbReference type="InterPro" id="IPR014710">
    <property type="entry name" value="RmlC-like_jellyroll"/>
</dbReference>
<feature type="binding site" evidence="7">
    <location>
        <position position="124"/>
    </location>
    <ligand>
        <name>Fe cation</name>
        <dbReference type="ChEBI" id="CHEBI:24875"/>
        <label>2</label>
    </ligand>
</feature>
<reference evidence="8 9" key="1">
    <citation type="submission" date="2018-03" db="EMBL/GenBank/DDBJ databases">
        <title>Arenimonas caeni sp. nov., isolated from activated sludge.</title>
        <authorList>
            <person name="Liu H."/>
        </authorList>
    </citation>
    <scope>NUCLEOTIDE SEQUENCE [LARGE SCALE GENOMIC DNA]</scope>
    <source>
        <strain evidence="9">z29</strain>
    </source>
</reference>
<dbReference type="GO" id="GO:0008198">
    <property type="term" value="F:ferrous iron binding"/>
    <property type="evidence" value="ECO:0007669"/>
    <property type="project" value="UniProtKB-UniRule"/>
</dbReference>
<keyword evidence="9" id="KW-1185">Reference proteome</keyword>
<evidence type="ECO:0000256" key="1">
    <source>
        <dbReference type="ARBA" id="ARBA00002752"/>
    </source>
</evidence>
<comment type="function">
    <text evidence="1 7">Catalyzes the oxidative ring opening of 3-hydroxyanthranilate to 2-amino-3-carboxymuconate semialdehyde, which spontaneously cyclizes to quinolinate.</text>
</comment>
<comment type="caution">
    <text evidence="8">The sequence shown here is derived from an EMBL/GenBank/DDBJ whole genome shotgun (WGS) entry which is preliminary data.</text>
</comment>
<sequence>MLPNAFNLQQWIDEHRHLLKPPVGNKCIVDGDFIVMVVGGPNDRTDYHWDEGPEFFYQLEGEMVLRIQENGKVRDIPIKAGEVFYLPPRVPHSPQRMAGGVGLVIERKRLASEKDGLLWYCERCNHPLYSEFFVLENIETQFQAVFDRFYGSVEHRTCKDCGHLNPAPARYGDPPAG</sequence>
<dbReference type="SUPFAM" id="SSF51182">
    <property type="entry name" value="RmlC-like cupins"/>
    <property type="match status" value="1"/>
</dbReference>
<dbReference type="NCBIfam" id="NF009763">
    <property type="entry name" value="PRK13264.1"/>
    <property type="match status" value="1"/>
</dbReference>
<gene>
    <name evidence="7" type="primary">nbaC</name>
    <name evidence="8" type="ORF">C6N40_08825</name>
</gene>
<feature type="binding site" evidence="7">
    <location>
        <position position="106"/>
    </location>
    <ligand>
        <name>substrate</name>
    </ligand>
</feature>
<dbReference type="AlphaFoldDB" id="A0A2P6M840"/>
<dbReference type="HAMAP" id="MF_00825">
    <property type="entry name" value="3_HAO"/>
    <property type="match status" value="1"/>
</dbReference>
<dbReference type="GO" id="GO:0000334">
    <property type="term" value="F:3-hydroxyanthranilate 3,4-dioxygenase activity"/>
    <property type="evidence" value="ECO:0007669"/>
    <property type="project" value="UniProtKB-UniRule"/>
</dbReference>
<evidence type="ECO:0000256" key="4">
    <source>
        <dbReference type="ARBA" id="ARBA00022964"/>
    </source>
</evidence>
<feature type="binding site" evidence="7">
    <location>
        <position position="44"/>
    </location>
    <ligand>
        <name>O2</name>
        <dbReference type="ChEBI" id="CHEBI:15379"/>
    </ligand>
</feature>
<evidence type="ECO:0000256" key="7">
    <source>
        <dbReference type="HAMAP-Rule" id="MF_00825"/>
    </source>
</evidence>
<keyword evidence="5 7" id="KW-0560">Oxidoreductase</keyword>
<feature type="binding site" evidence="7">
    <location>
        <position position="158"/>
    </location>
    <ligand>
        <name>Fe cation</name>
        <dbReference type="ChEBI" id="CHEBI:24875"/>
        <label>2</label>
    </ligand>
</feature>